<proteinExistence type="predicted"/>
<name>A0A3B0SY01_9ZZZZ</name>
<accession>A0A3B0SY01</accession>
<dbReference type="EMBL" id="UOEL01000023">
    <property type="protein sequence ID" value="VAW10468.1"/>
    <property type="molecule type" value="Genomic_DNA"/>
</dbReference>
<dbReference type="AlphaFoldDB" id="A0A3B0SY01"/>
<gene>
    <name evidence="1" type="ORF">MNBD_BACTEROID03-711</name>
</gene>
<protein>
    <submittedName>
        <fullName evidence="1">Uncharacterized protein</fullName>
    </submittedName>
</protein>
<sequence length="70" mass="8438">MGVNHRLRGVSTKYLQKYLNWQKIKDEFKDSTQWIKTMLTRSLQRADALNIYNNIEKDYVKIYESSQCFS</sequence>
<evidence type="ECO:0000313" key="1">
    <source>
        <dbReference type="EMBL" id="VAW10468.1"/>
    </source>
</evidence>
<reference evidence="1" key="1">
    <citation type="submission" date="2018-06" db="EMBL/GenBank/DDBJ databases">
        <authorList>
            <person name="Zhirakovskaya E."/>
        </authorList>
    </citation>
    <scope>NUCLEOTIDE SEQUENCE</scope>
</reference>
<organism evidence="1">
    <name type="scientific">hydrothermal vent metagenome</name>
    <dbReference type="NCBI Taxonomy" id="652676"/>
    <lineage>
        <taxon>unclassified sequences</taxon>
        <taxon>metagenomes</taxon>
        <taxon>ecological metagenomes</taxon>
    </lineage>
</organism>